<comment type="function">
    <text evidence="1">Binds the cellulose synthase activator, bis-(3'-5') cyclic diguanylic acid (c-di-GMP).</text>
</comment>
<protein>
    <recommendedName>
        <fullName evidence="1">Cyclic di-GMP-binding protein</fullName>
    </recommendedName>
    <alternativeName>
        <fullName evidence="1">Cellulose synthase regulatory subunit</fullName>
    </alternativeName>
</protein>
<keyword evidence="1" id="KW-0973">c-di-GMP</keyword>
<comment type="similarity">
    <text evidence="1">Belongs to the AcsB/BcsB family.</text>
</comment>
<keyword evidence="1" id="KW-0997">Cell inner membrane</keyword>
<dbReference type="InterPro" id="IPR018513">
    <property type="entry name" value="Cell_synthase_bac"/>
</dbReference>
<comment type="subunit">
    <text evidence="1">Tightly associated with the cellulose synthase catalytic subunit.</text>
</comment>
<sequence>MLAVSTVEQSAFNRMLLVDSPFVSNDRSFGVREPTTWEKAQRLLAGDWNASGVDADRYFSSNEAWRGFVSFRSRWNASRVVVLAIGSNDSQLARLHGDLASAKINASVRGDAAIITDENSVRSFRVGPQFPSGQMPWYMMVVWYANQHSALLAILGPAVCRARRLQPLSSAEAQGESSP</sequence>
<organism evidence="2 3">
    <name type="scientific">Cedecea neteri</name>
    <dbReference type="NCBI Taxonomy" id="158822"/>
    <lineage>
        <taxon>Bacteria</taxon>
        <taxon>Pseudomonadati</taxon>
        <taxon>Pseudomonadota</taxon>
        <taxon>Gammaproteobacteria</taxon>
        <taxon>Enterobacterales</taxon>
        <taxon>Enterobacteriaceae</taxon>
        <taxon>Cedecea</taxon>
    </lineage>
</organism>
<dbReference type="UniPathway" id="UPA00694"/>
<reference evidence="2 3" key="1">
    <citation type="submission" date="2018-06" db="EMBL/GenBank/DDBJ databases">
        <authorList>
            <consortium name="Pathogen Informatics"/>
            <person name="Doyle S."/>
        </authorList>
    </citation>
    <scope>NUCLEOTIDE SEQUENCE [LARGE SCALE GENOMIC DNA]</scope>
    <source>
        <strain evidence="2 3">NCTC12120</strain>
    </source>
</reference>
<name>A0A2X2TDI9_9ENTR</name>
<accession>A0A2X2TDI9</accession>
<keyword evidence="1" id="KW-0472">Membrane</keyword>
<dbReference type="Proteomes" id="UP000251197">
    <property type="component" value="Unassembled WGS sequence"/>
</dbReference>
<dbReference type="GO" id="GO:0005886">
    <property type="term" value="C:plasma membrane"/>
    <property type="evidence" value="ECO:0007669"/>
    <property type="project" value="UniProtKB-SubCell"/>
</dbReference>
<keyword evidence="1" id="KW-1003">Cell membrane</keyword>
<gene>
    <name evidence="2" type="ORF">NCTC12120_02559</name>
</gene>
<comment type="pathway">
    <text evidence="1">Glycan metabolism; bacterial cellulose biosynthesis.</text>
</comment>
<dbReference type="GO" id="GO:0030244">
    <property type="term" value="P:cellulose biosynthetic process"/>
    <property type="evidence" value="ECO:0007669"/>
    <property type="project" value="UniProtKB-KW"/>
</dbReference>
<dbReference type="Pfam" id="PF03170">
    <property type="entry name" value="BcsB"/>
    <property type="match status" value="1"/>
</dbReference>
<evidence type="ECO:0000256" key="1">
    <source>
        <dbReference type="RuleBase" id="RU365021"/>
    </source>
</evidence>
<keyword evidence="1" id="KW-0135">Cellulose biosynthesis</keyword>
<dbReference type="GO" id="GO:0006011">
    <property type="term" value="P:UDP-alpha-D-glucose metabolic process"/>
    <property type="evidence" value="ECO:0007669"/>
    <property type="project" value="InterPro"/>
</dbReference>
<dbReference type="AlphaFoldDB" id="A0A2X2TDI9"/>
<proteinExistence type="inferred from homology"/>
<evidence type="ECO:0000313" key="2">
    <source>
        <dbReference type="EMBL" id="SQA98663.1"/>
    </source>
</evidence>
<evidence type="ECO:0000313" key="3">
    <source>
        <dbReference type="Proteomes" id="UP000251197"/>
    </source>
</evidence>
<dbReference type="EMBL" id="UAVU01000003">
    <property type="protein sequence ID" value="SQA98663.1"/>
    <property type="molecule type" value="Genomic_DNA"/>
</dbReference>
<comment type="subcellular location">
    <subcellularLocation>
        <location evidence="1">Cell inner membrane</location>
    </subcellularLocation>
</comment>